<dbReference type="NCBIfam" id="TIGR01777">
    <property type="entry name" value="yfcH"/>
    <property type="match status" value="1"/>
</dbReference>
<proteinExistence type="inferred from homology"/>
<feature type="domain" description="DUF1731" evidence="3">
    <location>
        <begin position="258"/>
        <end position="304"/>
    </location>
</feature>
<sequence length="306" mass="33564">MKVAITGATGFVGSHLVQQLHSLGYQIVVLTRNPDRGRRVFPITNYPQVEMVRYTPTEAGSWEDAIAGCDGVVNLAGAPIADERWTEARKRELYQSRVIQTQKLVLACTKATPKPQVLVSTSAIGYYGTSETATFDESSPPGNDFLADLCQQWEAAAAPIQNSDIRLVILRFGIVLGMGGALGKMLTPFKLFAGGPLGSGQQWFSWIHISDLVNLIRFSLENPQVEGVLNATAPNPVRMNELCQQMGQIMNRPSWLPVPSFALEMLLGDAAIVVLEGQQVLPLRPQSYNFQYQYSTVKPALEEILA</sequence>
<dbReference type="Gene3D" id="3.40.50.720">
    <property type="entry name" value="NAD(P)-binding Rossmann-like Domain"/>
    <property type="match status" value="1"/>
</dbReference>
<keyword evidence="5" id="KW-1185">Reference proteome</keyword>
<dbReference type="RefSeq" id="WP_006617702.1">
    <property type="nucleotide sequence ID" value="NZ_BIMW01000039.1"/>
</dbReference>
<organism evidence="4 5">
    <name type="scientific">Limnospira platensis NIES-46</name>
    <dbReference type="NCBI Taxonomy" id="1236695"/>
    <lineage>
        <taxon>Bacteria</taxon>
        <taxon>Bacillati</taxon>
        <taxon>Cyanobacteriota</taxon>
        <taxon>Cyanophyceae</taxon>
        <taxon>Oscillatoriophycideae</taxon>
        <taxon>Oscillatoriales</taxon>
        <taxon>Sirenicapillariaceae</taxon>
        <taxon>Limnospira</taxon>
    </lineage>
</organism>
<comment type="similarity">
    <text evidence="1">Belongs to the NAD(P)-dependent epimerase/dehydratase family. SDR39U1 subfamily.</text>
</comment>
<protein>
    <submittedName>
        <fullName evidence="4">Cell division inhibitor</fullName>
    </submittedName>
</protein>
<name>A0A5M3T5Q0_LIMPL</name>
<evidence type="ECO:0000313" key="4">
    <source>
        <dbReference type="EMBL" id="GCE92809.1"/>
    </source>
</evidence>
<dbReference type="PANTHER" id="PTHR11092:SF0">
    <property type="entry name" value="EPIMERASE FAMILY PROTEIN SDR39U1"/>
    <property type="match status" value="1"/>
</dbReference>
<dbReference type="SUPFAM" id="SSF51735">
    <property type="entry name" value="NAD(P)-binding Rossmann-fold domains"/>
    <property type="match status" value="1"/>
</dbReference>
<dbReference type="Pfam" id="PF01370">
    <property type="entry name" value="Epimerase"/>
    <property type="match status" value="1"/>
</dbReference>
<reference evidence="4 5" key="1">
    <citation type="journal article" date="2019" name="J Genomics">
        <title>The Draft Genome of a Hydrogen-producing Cyanobacterium, Arthrospira platensis NIES-46.</title>
        <authorList>
            <person name="Suzuki S."/>
            <person name="Yamaguchi H."/>
            <person name="Kawachi M."/>
        </authorList>
    </citation>
    <scope>NUCLEOTIDE SEQUENCE [LARGE SCALE GENOMIC DNA]</scope>
    <source>
        <strain evidence="4 5">NIES-46</strain>
    </source>
</reference>
<dbReference type="InterPro" id="IPR036291">
    <property type="entry name" value="NAD(P)-bd_dom_sf"/>
</dbReference>
<dbReference type="Pfam" id="PF08338">
    <property type="entry name" value="DUF1731"/>
    <property type="match status" value="1"/>
</dbReference>
<dbReference type="GeneID" id="301681771"/>
<evidence type="ECO:0000256" key="1">
    <source>
        <dbReference type="ARBA" id="ARBA00009353"/>
    </source>
</evidence>
<feature type="domain" description="NAD-dependent epimerase/dehydratase" evidence="2">
    <location>
        <begin position="3"/>
        <end position="225"/>
    </location>
</feature>
<evidence type="ECO:0000259" key="2">
    <source>
        <dbReference type="Pfam" id="PF01370"/>
    </source>
</evidence>
<comment type="caution">
    <text evidence="4">The sequence shown here is derived from an EMBL/GenBank/DDBJ whole genome shotgun (WGS) entry which is preliminary data.</text>
</comment>
<dbReference type="PANTHER" id="PTHR11092">
    <property type="entry name" value="SUGAR NUCLEOTIDE EPIMERASE RELATED"/>
    <property type="match status" value="1"/>
</dbReference>
<dbReference type="InterPro" id="IPR001509">
    <property type="entry name" value="Epimerase_deHydtase"/>
</dbReference>
<dbReference type="EMBL" id="BIMW01000039">
    <property type="protein sequence ID" value="GCE92809.1"/>
    <property type="molecule type" value="Genomic_DNA"/>
</dbReference>
<evidence type="ECO:0000259" key="3">
    <source>
        <dbReference type="Pfam" id="PF08338"/>
    </source>
</evidence>
<dbReference type="CDD" id="cd05242">
    <property type="entry name" value="SDR_a8"/>
    <property type="match status" value="1"/>
</dbReference>
<accession>A0A5M3T5Q0</accession>
<dbReference type="InterPro" id="IPR010099">
    <property type="entry name" value="SDR39U1"/>
</dbReference>
<gene>
    <name evidence="4" type="ORF">NIES46_08510</name>
</gene>
<dbReference type="Proteomes" id="UP000326169">
    <property type="component" value="Unassembled WGS sequence"/>
</dbReference>
<evidence type="ECO:0000313" key="5">
    <source>
        <dbReference type="Proteomes" id="UP000326169"/>
    </source>
</evidence>
<dbReference type="InterPro" id="IPR013549">
    <property type="entry name" value="DUF1731"/>
</dbReference>